<gene>
    <name evidence="2" type="ORF">BZA70DRAFT_272502</name>
</gene>
<feature type="region of interest" description="Disordered" evidence="1">
    <location>
        <begin position="251"/>
        <end position="276"/>
    </location>
</feature>
<feature type="compositionally biased region" description="Polar residues" evidence="1">
    <location>
        <begin position="94"/>
        <end position="105"/>
    </location>
</feature>
<organism evidence="2 3">
    <name type="scientific">Myxozyma melibiosi</name>
    <dbReference type="NCBI Taxonomy" id="54550"/>
    <lineage>
        <taxon>Eukaryota</taxon>
        <taxon>Fungi</taxon>
        <taxon>Dikarya</taxon>
        <taxon>Ascomycota</taxon>
        <taxon>Saccharomycotina</taxon>
        <taxon>Lipomycetes</taxon>
        <taxon>Lipomycetales</taxon>
        <taxon>Lipomycetaceae</taxon>
        <taxon>Myxozyma</taxon>
    </lineage>
</organism>
<feature type="compositionally biased region" description="Low complexity" evidence="1">
    <location>
        <begin position="75"/>
        <end position="87"/>
    </location>
</feature>
<sequence>MSLTDTAIAFCTRSATVQTDRVSPSLFESKRVRPQISSDSTVSTLEDSQQPLVEFRQIHSVLSRKKQRLDCDAYTTQHTSSSTSLHSRQADLWGTSNDASSSQSKDQIIIHSQQTFLCTSSRQRNERLAVASTNFQAAQRHFLHRATVDIVVHANPALKGSDKAESTDVEGIATASGKSTESTIEDIAVPSFIGAESTAAVPRKSESRDHSSNASNTVPKFVPDSVEVTTDAPGVLKCNIITLLESSPPFSGAGRAVLDQTRRSEKTESASTEADLQSSINVANSLKFCTPPPKSSALRNRKIPRPGSLISLPAPPTSAETLLHEYPSQSSTYSSPDRFPERYPVFNATLTLYDLLGPLSSKEAYHVGFVDRSSTAVAEEPESEVDDDGAEAGEFAATSLRADHERRRSEKDGKIQIARRGKLTDGILTNTLEKQLKMAFRKSNYYAPCATCVRTKRMMKDTELARISSDENLDAEWPPQPCERGYWRIDVSPWNADEKLRFWNGVTKVIKTGRIGWVRMVVDDSNCRSDGDVVRFYCFGKVVVHIWVLLLIMSDRRLTRTDVSWVDSMGRTVIKMKRI</sequence>
<proteinExistence type="predicted"/>
<evidence type="ECO:0000256" key="1">
    <source>
        <dbReference type="SAM" id="MobiDB-lite"/>
    </source>
</evidence>
<dbReference type="Proteomes" id="UP001498771">
    <property type="component" value="Unassembled WGS sequence"/>
</dbReference>
<protein>
    <submittedName>
        <fullName evidence="2">Uncharacterized protein</fullName>
    </submittedName>
</protein>
<feature type="region of interest" description="Disordered" evidence="1">
    <location>
        <begin position="291"/>
        <end position="314"/>
    </location>
</feature>
<keyword evidence="3" id="KW-1185">Reference proteome</keyword>
<accession>A0ABR1FDK0</accession>
<name>A0ABR1FDK0_9ASCO</name>
<dbReference type="EMBL" id="JBBJBU010000001">
    <property type="protein sequence ID" value="KAK7207916.1"/>
    <property type="molecule type" value="Genomic_DNA"/>
</dbReference>
<feature type="region of interest" description="Disordered" evidence="1">
    <location>
        <begin position="75"/>
        <end position="105"/>
    </location>
</feature>
<feature type="region of interest" description="Disordered" evidence="1">
    <location>
        <begin position="199"/>
        <end position="220"/>
    </location>
</feature>
<evidence type="ECO:0000313" key="2">
    <source>
        <dbReference type="EMBL" id="KAK7207916.1"/>
    </source>
</evidence>
<evidence type="ECO:0000313" key="3">
    <source>
        <dbReference type="Proteomes" id="UP001498771"/>
    </source>
</evidence>
<dbReference type="RefSeq" id="XP_064770949.1">
    <property type="nucleotide sequence ID" value="XM_064911666.1"/>
</dbReference>
<comment type="caution">
    <text evidence="2">The sequence shown here is derived from an EMBL/GenBank/DDBJ whole genome shotgun (WGS) entry which is preliminary data.</text>
</comment>
<dbReference type="GeneID" id="90037178"/>
<reference evidence="2 3" key="1">
    <citation type="submission" date="2024-03" db="EMBL/GenBank/DDBJ databases">
        <title>Genome-scale model development and genomic sequencing of the oleaginous clade Lipomyces.</title>
        <authorList>
            <consortium name="Lawrence Berkeley National Laboratory"/>
            <person name="Czajka J.J."/>
            <person name="Han Y."/>
            <person name="Kim J."/>
            <person name="Mondo S.J."/>
            <person name="Hofstad B.A."/>
            <person name="Robles A."/>
            <person name="Haridas S."/>
            <person name="Riley R."/>
            <person name="LaButti K."/>
            <person name="Pangilinan J."/>
            <person name="Andreopoulos W."/>
            <person name="Lipzen A."/>
            <person name="Yan J."/>
            <person name="Wang M."/>
            <person name="Ng V."/>
            <person name="Grigoriev I.V."/>
            <person name="Spatafora J.W."/>
            <person name="Magnuson J.K."/>
            <person name="Baker S.E."/>
            <person name="Pomraning K.R."/>
        </authorList>
    </citation>
    <scope>NUCLEOTIDE SEQUENCE [LARGE SCALE GENOMIC DNA]</scope>
    <source>
        <strain evidence="2 3">Phaff 52-87</strain>
    </source>
</reference>